<feature type="domain" description="C2H2-type" evidence="2">
    <location>
        <begin position="337"/>
        <end position="358"/>
    </location>
</feature>
<protein>
    <submittedName>
        <fullName evidence="5">C2H2-type domain-containing protein</fullName>
    </submittedName>
</protein>
<reference evidence="3 4" key="2">
    <citation type="submission" date="2018-11" db="EMBL/GenBank/DDBJ databases">
        <authorList>
            <consortium name="Pathogen Informatics"/>
        </authorList>
    </citation>
    <scope>NUCLEOTIDE SEQUENCE [LARGE SCALE GENOMIC DNA]</scope>
</reference>
<dbReference type="WBParaSite" id="TTAC_0000674301-mRNA-1">
    <property type="protein sequence ID" value="TTAC_0000674301-mRNA-1"/>
    <property type="gene ID" value="TTAC_0000674301"/>
</dbReference>
<dbReference type="OrthoDB" id="6242957at2759"/>
<name>A0A0R3X0R1_HYDTA</name>
<dbReference type="AlphaFoldDB" id="A0A0R3X0R1"/>
<dbReference type="Proteomes" id="UP000274429">
    <property type="component" value="Unassembled WGS sequence"/>
</dbReference>
<evidence type="ECO:0000259" key="2">
    <source>
        <dbReference type="PROSITE" id="PS00028"/>
    </source>
</evidence>
<dbReference type="STRING" id="6205.A0A0R3X0R1"/>
<feature type="region of interest" description="Disordered" evidence="1">
    <location>
        <begin position="1"/>
        <end position="33"/>
    </location>
</feature>
<dbReference type="SMART" id="SM00355">
    <property type="entry name" value="ZnF_C2H2"/>
    <property type="match status" value="5"/>
</dbReference>
<dbReference type="PROSITE" id="PS00028">
    <property type="entry name" value="ZINC_FINGER_C2H2_1"/>
    <property type="match status" value="2"/>
</dbReference>
<keyword evidence="4" id="KW-1185">Reference proteome</keyword>
<reference evidence="5" key="1">
    <citation type="submission" date="2017-02" db="UniProtKB">
        <authorList>
            <consortium name="WormBaseParasite"/>
        </authorList>
    </citation>
    <scope>IDENTIFICATION</scope>
</reference>
<evidence type="ECO:0000313" key="4">
    <source>
        <dbReference type="Proteomes" id="UP000274429"/>
    </source>
</evidence>
<feature type="domain" description="C2H2-type" evidence="2">
    <location>
        <begin position="255"/>
        <end position="276"/>
    </location>
</feature>
<evidence type="ECO:0000313" key="5">
    <source>
        <dbReference type="WBParaSite" id="TTAC_0000674301-mRNA-1"/>
    </source>
</evidence>
<proteinExistence type="predicted"/>
<feature type="compositionally biased region" description="Basic and acidic residues" evidence="1">
    <location>
        <begin position="8"/>
        <end position="24"/>
    </location>
</feature>
<evidence type="ECO:0000256" key="1">
    <source>
        <dbReference type="SAM" id="MobiDB-lite"/>
    </source>
</evidence>
<sequence>MAKKSKGSNKEKGSKSKGSKDAAKSKSKGSGKKVVEETSPVDVAVQTCPNNFCYLCCFQLHDAAAIQSHVLLLSHASQNLGDTDLSHLCRLCRERIPLKWGPTHKCCSLKTSFIIRNTSVPVLKGGAPFQCLFCRGRALKSRSDLVVHLLAFHRPDRPRGQCGLCDFHFEESPPQPSNTKIPPPPPNADFETVKQYRMALRDAELSELLKPESAELKMGEIKLEQHCANDHSPIYRIIAREAVQECTHLREPYTCFLCRRTYRTNWDFHAHVLCRHGLKSELRGRLLTCAMCGEASTSEEGFDKHVFTRHAHAPRCLADYWTKNELLQEYVCCATTCATCWEIYKEDFELQAHILVAHTAPRFLQCGLCNMDFSSGFETMDGFLVFLSHEHNHARSLHAVALELHMTAKPMPPALPDDMSEEAVKAALKALGGGGGDEDANTGKSKGKEKSKSKSSKEKGSKSKKNDSSKGGKSKGSKKK</sequence>
<feature type="compositionally biased region" description="Basic and acidic residues" evidence="1">
    <location>
        <begin position="446"/>
        <end position="470"/>
    </location>
</feature>
<dbReference type="InterPro" id="IPR013087">
    <property type="entry name" value="Znf_C2H2_type"/>
</dbReference>
<evidence type="ECO:0000313" key="3">
    <source>
        <dbReference type="EMBL" id="VDM30982.1"/>
    </source>
</evidence>
<accession>A0A0R3X0R1</accession>
<organism evidence="5">
    <name type="scientific">Hydatigena taeniaeformis</name>
    <name type="common">Feline tapeworm</name>
    <name type="synonym">Taenia taeniaeformis</name>
    <dbReference type="NCBI Taxonomy" id="6205"/>
    <lineage>
        <taxon>Eukaryota</taxon>
        <taxon>Metazoa</taxon>
        <taxon>Spiralia</taxon>
        <taxon>Lophotrochozoa</taxon>
        <taxon>Platyhelminthes</taxon>
        <taxon>Cestoda</taxon>
        <taxon>Eucestoda</taxon>
        <taxon>Cyclophyllidea</taxon>
        <taxon>Taeniidae</taxon>
        <taxon>Hydatigera</taxon>
    </lineage>
</organism>
<dbReference type="EMBL" id="UYWX01020319">
    <property type="protein sequence ID" value="VDM30982.1"/>
    <property type="molecule type" value="Genomic_DNA"/>
</dbReference>
<feature type="region of interest" description="Disordered" evidence="1">
    <location>
        <begin position="426"/>
        <end position="480"/>
    </location>
</feature>
<gene>
    <name evidence="3" type="ORF">TTAC_LOCUS6728</name>
</gene>